<evidence type="ECO:0000313" key="4">
    <source>
        <dbReference type="EMBL" id="KAL3677974.1"/>
    </source>
</evidence>
<sequence length="555" mass="60432">MATSGAGDSGGRADLFGLPAQFASNLAKFVDENSRAILGDMRGKRDALCSHGVDKRDGDKNWGFSHVCGNGLESPRNMLHHAVTRLPFARISSAEANIRADGGAAMVAEKPFHSSREDWTSETSIVETVSCRRLIETADKVHREFRFRGDGDDAVLETIPIKDARQPTERLVDSFLSRFFPLGYPHSVNEGYLVYSKYRAVQHFASAVLSVLSTQSLLFAAGLRPTPAQATIVSWVLKDGMQHIGKLVCSSMGAMMDSEPKRWRIFADVMYDVGAGLEVISPLCPQHFLTVGGLANMAKGMALVSARATRLPVYTSFAREGNLSDLYAKGEAISTLSNVFGLGLGIYLASTCCATIQGKLLAAPVLSAVHLYSVTQEMRAAPINTLNGQRTAMLVADFLKTGKVSRPADLRYRERLILPVGLLQEAGNVSVGASLVSKVSKPSVFMELAKAFSNERFLLNFSDQRTDLILHQSATGEDAVRGWLLAAYAHQLAQDNDPCGKDDARSHGFGLKKMAALRDAHERTERSLPTLIQGLKDNGWHTHLFLEGSGYRAVW</sequence>
<evidence type="ECO:0000259" key="2">
    <source>
        <dbReference type="Pfam" id="PF04884"/>
    </source>
</evidence>
<evidence type="ECO:0000313" key="5">
    <source>
        <dbReference type="Proteomes" id="UP001633002"/>
    </source>
</evidence>
<dbReference type="InterPro" id="IPR055412">
    <property type="entry name" value="UVB_sens_C"/>
</dbReference>
<feature type="domain" description="Root UVB sensitive protein C-terminal" evidence="3">
    <location>
        <begin position="413"/>
        <end position="545"/>
    </location>
</feature>
<feature type="domain" description="Protein root UVB sensitive/RUS" evidence="2">
    <location>
        <begin position="168"/>
        <end position="401"/>
    </location>
</feature>
<dbReference type="Pfam" id="PF04884">
    <property type="entry name" value="UVB_sens_prot"/>
    <property type="match status" value="1"/>
</dbReference>
<proteinExistence type="inferred from homology"/>
<dbReference type="EMBL" id="JBJQOH010000007">
    <property type="protein sequence ID" value="KAL3677974.1"/>
    <property type="molecule type" value="Genomic_DNA"/>
</dbReference>
<reference evidence="4 5" key="1">
    <citation type="submission" date="2024-09" db="EMBL/GenBank/DDBJ databases">
        <title>Chromosome-scale assembly of Riccia sorocarpa.</title>
        <authorList>
            <person name="Paukszto L."/>
        </authorList>
    </citation>
    <scope>NUCLEOTIDE SEQUENCE [LARGE SCALE GENOMIC DNA]</scope>
    <source>
        <strain evidence="4">LP-2024</strain>
        <tissue evidence="4">Aerial parts of the thallus</tissue>
    </source>
</reference>
<dbReference type="Proteomes" id="UP001633002">
    <property type="component" value="Unassembled WGS sequence"/>
</dbReference>
<comment type="similarity">
    <text evidence="1">Belongs to the RUS1 family.</text>
</comment>
<dbReference type="InterPro" id="IPR054549">
    <property type="entry name" value="UVB_sens_RUS_dom"/>
</dbReference>
<dbReference type="PANTHER" id="PTHR12770">
    <property type="entry name" value="RUS1 FAMILY PROTEIN C16ORF58"/>
    <property type="match status" value="1"/>
</dbReference>
<evidence type="ECO:0000256" key="1">
    <source>
        <dbReference type="ARBA" id="ARBA00007558"/>
    </source>
</evidence>
<accession>A0ABD3GL99</accession>
<keyword evidence="5" id="KW-1185">Reference proteome</keyword>
<evidence type="ECO:0008006" key="6">
    <source>
        <dbReference type="Google" id="ProtNLM"/>
    </source>
</evidence>
<dbReference type="Pfam" id="PF24160">
    <property type="entry name" value="UVB_sens_C"/>
    <property type="match status" value="1"/>
</dbReference>
<dbReference type="AlphaFoldDB" id="A0ABD3GL99"/>
<dbReference type="InterPro" id="IPR006968">
    <property type="entry name" value="RUS_fam"/>
</dbReference>
<organism evidence="4 5">
    <name type="scientific">Riccia sorocarpa</name>
    <dbReference type="NCBI Taxonomy" id="122646"/>
    <lineage>
        <taxon>Eukaryota</taxon>
        <taxon>Viridiplantae</taxon>
        <taxon>Streptophyta</taxon>
        <taxon>Embryophyta</taxon>
        <taxon>Marchantiophyta</taxon>
        <taxon>Marchantiopsida</taxon>
        <taxon>Marchantiidae</taxon>
        <taxon>Marchantiales</taxon>
        <taxon>Ricciaceae</taxon>
        <taxon>Riccia</taxon>
    </lineage>
</organism>
<gene>
    <name evidence="4" type="ORF">R1sor_020930</name>
</gene>
<name>A0ABD3GL99_9MARC</name>
<protein>
    <recommendedName>
        <fullName evidence="6">Protein root UVB sensitive 2, chloroplastic</fullName>
    </recommendedName>
</protein>
<dbReference type="PANTHER" id="PTHR12770:SF5">
    <property type="entry name" value="PROTEIN ROOT UVB SENSITIVE 2, CHLOROPLASTIC"/>
    <property type="match status" value="1"/>
</dbReference>
<comment type="caution">
    <text evidence="4">The sequence shown here is derived from an EMBL/GenBank/DDBJ whole genome shotgun (WGS) entry which is preliminary data.</text>
</comment>
<evidence type="ECO:0000259" key="3">
    <source>
        <dbReference type="Pfam" id="PF24160"/>
    </source>
</evidence>